<dbReference type="PROSITE" id="PS00290">
    <property type="entry name" value="IG_MHC"/>
    <property type="match status" value="1"/>
</dbReference>
<dbReference type="GO" id="GO:0006508">
    <property type="term" value="P:proteolysis"/>
    <property type="evidence" value="ECO:0007669"/>
    <property type="project" value="UniProtKB-KW"/>
</dbReference>
<keyword evidence="4" id="KW-0378">Hydrolase</keyword>
<dbReference type="InterPro" id="IPR011042">
    <property type="entry name" value="6-blade_b-propeller_TolB-like"/>
</dbReference>
<accession>A0A7W8MSG2</accession>
<dbReference type="SUPFAM" id="SSF82171">
    <property type="entry name" value="DPP6 N-terminal domain-like"/>
    <property type="match status" value="1"/>
</dbReference>
<keyword evidence="9" id="KW-1185">Reference proteome</keyword>
<name>A0A7W8MSG2_9BACT</name>
<keyword evidence="2" id="KW-0645">Protease</keyword>
<dbReference type="Pfam" id="PF07676">
    <property type="entry name" value="PD40"/>
    <property type="match status" value="2"/>
</dbReference>
<evidence type="ECO:0000256" key="4">
    <source>
        <dbReference type="ARBA" id="ARBA00022801"/>
    </source>
</evidence>
<dbReference type="FunFam" id="3.40.50.1820:FF:000028">
    <property type="entry name" value="S9 family peptidase"/>
    <property type="match status" value="1"/>
</dbReference>
<keyword evidence="5" id="KW-0720">Serine protease</keyword>
<evidence type="ECO:0000313" key="9">
    <source>
        <dbReference type="Proteomes" id="UP000568106"/>
    </source>
</evidence>
<dbReference type="PANTHER" id="PTHR42776:SF13">
    <property type="entry name" value="DIPEPTIDYL-PEPTIDASE 5"/>
    <property type="match status" value="1"/>
</dbReference>
<dbReference type="InterPro" id="IPR029058">
    <property type="entry name" value="AB_hydrolase_fold"/>
</dbReference>
<evidence type="ECO:0000256" key="1">
    <source>
        <dbReference type="ARBA" id="ARBA00010040"/>
    </source>
</evidence>
<sequence>MKKRAIRAGVLALSVVGIWGWAGGRMLAQGFGPDSDSLLGGAAGRRPMTFADLQRIKRVSDPQVSPSGRWVMFSATDVDLEKNTKVNHLWVVPMAAPVGDGAGKADSSPNSTTLRVQNDKQKSGADGKLKDGADGPVKGGRERQVTFWKDGESGGRFSPDGRQVAFVATDSATGLSQIFLATWDDAAGTLGTPKRLTNVSTEADGVVWSPNSQRILFASRVYPECSDEAAWLDEDRCNKRREDAAAANPVKAQVFEHLLYRHWNSYLGPKRSHVLVVSAADGNAVRDLTPRRDIGDAESPTFTLGGPVGYAWAPGSEEIAYVTNVDLVPAASTNNDVFTLLLDDAGARPRKVSTSMGSDDAPAYSPDGKYLAFRSQARATYESDRFRLMLFDRLAGTTKELLPKLDRWVDEFVWNPVNPEICFTTADHGGERIFCTYPNVGDSLFALPGKGEYGELQFAALKDVGYELVATKMTVESPSAVVALIRGDVKEFADREIASVSSQITTTEVRLTHLNDDLEQHLDLPKMTSFTFSGAEGAPVQGFMIPPPKFDVAKKYPLKFLIHGGPQGAWGDAWSYRWNAELMAASGYVVVMVNPRGSTGYGQAFIDGVNGDWGGKAYVDLMKGLDYAESKFSFIDKTRECALGASYGGFMANWILTHTDRFACIVTHDGMFNPASAYGTTEELWFNEWEFRRIGEVAPGQPWRYAAGPIANDPFRKWSPMLSIQNAKTPTLVVHSQRDYRLDVSEGFQLFTALERLNVPSKMLYFPDEGHWVLKPQNSKLWYETVGDWCDKWTKTNLYAPVAAPAKGGAKGKVAARVAAPVVLATPPVATIAAPADADAASDADLPQRAVGAEDFTVAIGAPQDEVKLGSDAKVTIALRNVSDHQVAFAHRPGANNPEFSYRIEVKDAKGHAVALTAYGREALQHQQEETRMVEYVQPGKAAVQTAHLEKLVNMNRPGRYTVQVFRKDAKSGTVVRSNELTMNIVP</sequence>
<dbReference type="PANTHER" id="PTHR42776">
    <property type="entry name" value="SERINE PEPTIDASE S9 FAMILY MEMBER"/>
    <property type="match status" value="1"/>
</dbReference>
<feature type="region of interest" description="Disordered" evidence="6">
    <location>
        <begin position="100"/>
        <end position="141"/>
    </location>
</feature>
<dbReference type="GO" id="GO:0004177">
    <property type="term" value="F:aminopeptidase activity"/>
    <property type="evidence" value="ECO:0007669"/>
    <property type="project" value="UniProtKB-KW"/>
</dbReference>
<keyword evidence="3" id="KW-0732">Signal</keyword>
<dbReference type="InterPro" id="IPR011659">
    <property type="entry name" value="WD40"/>
</dbReference>
<dbReference type="SUPFAM" id="SSF53474">
    <property type="entry name" value="alpha/beta-Hydrolases"/>
    <property type="match status" value="1"/>
</dbReference>
<dbReference type="Proteomes" id="UP000568106">
    <property type="component" value="Unassembled WGS sequence"/>
</dbReference>
<feature type="domain" description="Peptidase S9 prolyl oligopeptidase catalytic" evidence="7">
    <location>
        <begin position="574"/>
        <end position="795"/>
    </location>
</feature>
<dbReference type="Pfam" id="PF00326">
    <property type="entry name" value="Peptidase_S9"/>
    <property type="match status" value="1"/>
</dbReference>
<organism evidence="8 9">
    <name type="scientific">Tunturiibacter empetritectus</name>
    <dbReference type="NCBI Taxonomy" id="3069691"/>
    <lineage>
        <taxon>Bacteria</taxon>
        <taxon>Pseudomonadati</taxon>
        <taxon>Acidobacteriota</taxon>
        <taxon>Terriglobia</taxon>
        <taxon>Terriglobales</taxon>
        <taxon>Acidobacteriaceae</taxon>
        <taxon>Tunturiibacter</taxon>
    </lineage>
</organism>
<keyword evidence="8" id="KW-0031">Aminopeptidase</keyword>
<dbReference type="GO" id="GO:0004252">
    <property type="term" value="F:serine-type endopeptidase activity"/>
    <property type="evidence" value="ECO:0007669"/>
    <property type="project" value="TreeGrafter"/>
</dbReference>
<dbReference type="InterPro" id="IPR001375">
    <property type="entry name" value="Peptidase_S9_cat"/>
</dbReference>
<evidence type="ECO:0000256" key="2">
    <source>
        <dbReference type="ARBA" id="ARBA00022670"/>
    </source>
</evidence>
<gene>
    <name evidence="8" type="ORF">HDF09_001828</name>
</gene>
<evidence type="ECO:0000256" key="6">
    <source>
        <dbReference type="SAM" id="MobiDB-lite"/>
    </source>
</evidence>
<dbReference type="InterPro" id="IPR003006">
    <property type="entry name" value="Ig/MHC_CS"/>
</dbReference>
<dbReference type="AlphaFoldDB" id="A0A7W8MSG2"/>
<dbReference type="EMBL" id="JACHDY010000002">
    <property type="protein sequence ID" value="MBB5317159.1"/>
    <property type="molecule type" value="Genomic_DNA"/>
</dbReference>
<evidence type="ECO:0000313" key="8">
    <source>
        <dbReference type="EMBL" id="MBB5317159.1"/>
    </source>
</evidence>
<feature type="compositionally biased region" description="Basic and acidic residues" evidence="6">
    <location>
        <begin position="117"/>
        <end position="141"/>
    </location>
</feature>
<dbReference type="Gene3D" id="3.40.50.1820">
    <property type="entry name" value="alpha/beta hydrolase"/>
    <property type="match status" value="1"/>
</dbReference>
<comment type="caution">
    <text evidence="8">The sequence shown here is derived from an EMBL/GenBank/DDBJ whole genome shotgun (WGS) entry which is preliminary data.</text>
</comment>
<evidence type="ECO:0000259" key="7">
    <source>
        <dbReference type="Pfam" id="PF00326"/>
    </source>
</evidence>
<reference evidence="8" key="1">
    <citation type="submission" date="2020-08" db="EMBL/GenBank/DDBJ databases">
        <title>Genomic Encyclopedia of Type Strains, Phase IV (KMG-V): Genome sequencing to study the core and pangenomes of soil and plant-associated prokaryotes.</title>
        <authorList>
            <person name="Whitman W."/>
        </authorList>
    </citation>
    <scope>NUCLEOTIDE SEQUENCE [LARGE SCALE GENOMIC DNA]</scope>
    <source>
        <strain evidence="8">M8UP27</strain>
    </source>
</reference>
<feature type="compositionally biased region" description="Polar residues" evidence="6">
    <location>
        <begin position="107"/>
        <end position="116"/>
    </location>
</feature>
<proteinExistence type="inferred from homology"/>
<comment type="similarity">
    <text evidence="1">Belongs to the peptidase S9C family.</text>
</comment>
<dbReference type="Gene3D" id="2.120.10.30">
    <property type="entry name" value="TolB, C-terminal domain"/>
    <property type="match status" value="2"/>
</dbReference>
<protein>
    <submittedName>
        <fullName evidence="8">Dipeptidyl aminopeptidase/acylaminoacyl peptidase</fullName>
    </submittedName>
</protein>
<evidence type="ECO:0000256" key="5">
    <source>
        <dbReference type="ARBA" id="ARBA00022825"/>
    </source>
</evidence>
<evidence type="ECO:0000256" key="3">
    <source>
        <dbReference type="ARBA" id="ARBA00022729"/>
    </source>
</evidence>